<protein>
    <submittedName>
        <fullName evidence="1">Uncharacterized protein</fullName>
    </submittedName>
</protein>
<reference evidence="1" key="1">
    <citation type="journal article" date="2020" name="Nature">
        <title>Giant virus diversity and host interactions through global metagenomics.</title>
        <authorList>
            <person name="Schulz F."/>
            <person name="Roux S."/>
            <person name="Paez-Espino D."/>
            <person name="Jungbluth S."/>
            <person name="Walsh D.A."/>
            <person name="Denef V.J."/>
            <person name="McMahon K.D."/>
            <person name="Konstantinidis K.T."/>
            <person name="Eloe-Fadrosh E.A."/>
            <person name="Kyrpides N.C."/>
            <person name="Woyke T."/>
        </authorList>
    </citation>
    <scope>NUCLEOTIDE SEQUENCE</scope>
    <source>
        <strain evidence="1">GVMAG-S-1021933-23</strain>
    </source>
</reference>
<sequence length="51" mass="6094">MTFKKNVLFYMGRRTNVLNFLKVTEILKLKIVSKKFKDINIPYLSLKKNCL</sequence>
<dbReference type="AlphaFoldDB" id="A0A6C0ADJ9"/>
<evidence type="ECO:0000313" key="1">
    <source>
        <dbReference type="EMBL" id="QHS77827.1"/>
    </source>
</evidence>
<organism evidence="1">
    <name type="scientific">viral metagenome</name>
    <dbReference type="NCBI Taxonomy" id="1070528"/>
    <lineage>
        <taxon>unclassified sequences</taxon>
        <taxon>metagenomes</taxon>
        <taxon>organismal metagenomes</taxon>
    </lineage>
</organism>
<accession>A0A6C0ADJ9</accession>
<name>A0A6C0ADJ9_9ZZZZ</name>
<proteinExistence type="predicted"/>
<dbReference type="EMBL" id="MN740593">
    <property type="protein sequence ID" value="QHS77827.1"/>
    <property type="molecule type" value="Genomic_DNA"/>
</dbReference>